<dbReference type="Pfam" id="PF05922">
    <property type="entry name" value="Inhibitor_I9"/>
    <property type="match status" value="1"/>
</dbReference>
<feature type="signal peptide" evidence="5">
    <location>
        <begin position="1"/>
        <end position="19"/>
    </location>
</feature>
<keyword evidence="2" id="KW-0378">Hydrolase</keyword>
<dbReference type="GO" id="GO:0006508">
    <property type="term" value="P:proteolysis"/>
    <property type="evidence" value="ECO:0007669"/>
    <property type="project" value="UniProtKB-KW"/>
</dbReference>
<keyword evidence="1" id="KW-0645">Protease</keyword>
<feature type="region of interest" description="Disordered" evidence="4">
    <location>
        <begin position="165"/>
        <end position="184"/>
    </location>
</feature>
<feature type="region of interest" description="Disordered" evidence="4">
    <location>
        <begin position="134"/>
        <end position="156"/>
    </location>
</feature>
<dbReference type="PANTHER" id="PTHR43806:SF11">
    <property type="entry name" value="CEREVISIN-RELATED"/>
    <property type="match status" value="1"/>
</dbReference>
<dbReference type="EMBL" id="MU853905">
    <property type="protein sequence ID" value="KAK3935821.1"/>
    <property type="molecule type" value="Genomic_DNA"/>
</dbReference>
<organism evidence="7 8">
    <name type="scientific">Diplogelasinospora grovesii</name>
    <dbReference type="NCBI Taxonomy" id="303347"/>
    <lineage>
        <taxon>Eukaryota</taxon>
        <taxon>Fungi</taxon>
        <taxon>Dikarya</taxon>
        <taxon>Ascomycota</taxon>
        <taxon>Pezizomycotina</taxon>
        <taxon>Sordariomycetes</taxon>
        <taxon>Sordariomycetidae</taxon>
        <taxon>Sordariales</taxon>
        <taxon>Diplogelasinosporaceae</taxon>
        <taxon>Diplogelasinospora</taxon>
    </lineage>
</organism>
<evidence type="ECO:0000256" key="1">
    <source>
        <dbReference type="ARBA" id="ARBA00022670"/>
    </source>
</evidence>
<dbReference type="SUPFAM" id="SSF54897">
    <property type="entry name" value="Protease propeptides/inhibitors"/>
    <property type="match status" value="1"/>
</dbReference>
<dbReference type="PANTHER" id="PTHR43806">
    <property type="entry name" value="PEPTIDASE S8"/>
    <property type="match status" value="1"/>
</dbReference>
<protein>
    <recommendedName>
        <fullName evidence="6">Inhibitor I9 domain-containing protein</fullName>
    </recommendedName>
</protein>
<accession>A0AAN6MYF0</accession>
<keyword evidence="8" id="KW-1185">Reference proteome</keyword>
<reference evidence="8" key="1">
    <citation type="journal article" date="2023" name="Mol. Phylogenet. Evol.">
        <title>Genome-scale phylogeny and comparative genomics of the fungal order Sordariales.</title>
        <authorList>
            <person name="Hensen N."/>
            <person name="Bonometti L."/>
            <person name="Westerberg I."/>
            <person name="Brannstrom I.O."/>
            <person name="Guillou S."/>
            <person name="Cros-Aarteil S."/>
            <person name="Calhoun S."/>
            <person name="Haridas S."/>
            <person name="Kuo A."/>
            <person name="Mondo S."/>
            <person name="Pangilinan J."/>
            <person name="Riley R."/>
            <person name="LaButti K."/>
            <person name="Andreopoulos B."/>
            <person name="Lipzen A."/>
            <person name="Chen C."/>
            <person name="Yan M."/>
            <person name="Daum C."/>
            <person name="Ng V."/>
            <person name="Clum A."/>
            <person name="Steindorff A."/>
            <person name="Ohm R.A."/>
            <person name="Martin F."/>
            <person name="Silar P."/>
            <person name="Natvig D.O."/>
            <person name="Lalanne C."/>
            <person name="Gautier V."/>
            <person name="Ament-Velasquez S.L."/>
            <person name="Kruys A."/>
            <person name="Hutchinson M.I."/>
            <person name="Powell A.J."/>
            <person name="Barry K."/>
            <person name="Miller A.N."/>
            <person name="Grigoriev I.V."/>
            <person name="Debuchy R."/>
            <person name="Gladieux P."/>
            <person name="Hiltunen Thoren M."/>
            <person name="Johannesson H."/>
        </authorList>
    </citation>
    <scope>NUCLEOTIDE SEQUENCE [LARGE SCALE GENOMIC DNA]</scope>
    <source>
        <strain evidence="8">CBS 340.73</strain>
    </source>
</reference>
<dbReference type="InterPro" id="IPR037045">
    <property type="entry name" value="S8pro/Inhibitor_I9_sf"/>
</dbReference>
<dbReference type="GO" id="GO:0004252">
    <property type="term" value="F:serine-type endopeptidase activity"/>
    <property type="evidence" value="ECO:0007669"/>
    <property type="project" value="TreeGrafter"/>
</dbReference>
<sequence length="225" mass="24526">MTGLVKLLTLALAIGAARADATPDPSSAAPAPPQFKSTPIPNHYIVQYHDNISPAARRHHERTVHQAVTKRSNNRGIIRTFTIGSHFQGYHGELDDEQVKALNSSGIIKRINQDAVIRVSSPLLPDVLPHPLPAPHLDRSSALAERDTSGTTYTGSNIRTVQSSTWGQSRISHRLPQSPSPSSPYSYVYESGLTSVYVIDTGIRITHSQFLSPNNNNPSVSRRVA</sequence>
<evidence type="ECO:0000313" key="8">
    <source>
        <dbReference type="Proteomes" id="UP001303473"/>
    </source>
</evidence>
<dbReference type="InterPro" id="IPR023827">
    <property type="entry name" value="Peptidase_S8_Asp-AS"/>
</dbReference>
<dbReference type="Gene3D" id="3.30.70.80">
    <property type="entry name" value="Peptidase S8 propeptide/proteinase inhibitor I9"/>
    <property type="match status" value="1"/>
</dbReference>
<comment type="caution">
    <text evidence="7">The sequence shown here is derived from an EMBL/GenBank/DDBJ whole genome shotgun (WGS) entry which is preliminary data.</text>
</comment>
<proteinExistence type="predicted"/>
<name>A0AAN6MYF0_9PEZI</name>
<feature type="chain" id="PRO_5043009927" description="Inhibitor I9 domain-containing protein" evidence="5">
    <location>
        <begin position="20"/>
        <end position="225"/>
    </location>
</feature>
<dbReference type="InterPro" id="IPR010259">
    <property type="entry name" value="S8pro/Inhibitor_I9"/>
</dbReference>
<evidence type="ECO:0000259" key="6">
    <source>
        <dbReference type="Pfam" id="PF05922"/>
    </source>
</evidence>
<dbReference type="Proteomes" id="UP001303473">
    <property type="component" value="Unassembled WGS sequence"/>
</dbReference>
<evidence type="ECO:0000313" key="7">
    <source>
        <dbReference type="EMBL" id="KAK3935821.1"/>
    </source>
</evidence>
<dbReference type="PROSITE" id="PS00136">
    <property type="entry name" value="SUBTILASE_ASP"/>
    <property type="match status" value="1"/>
</dbReference>
<evidence type="ECO:0000256" key="4">
    <source>
        <dbReference type="SAM" id="MobiDB-lite"/>
    </source>
</evidence>
<keyword evidence="5" id="KW-0732">Signal</keyword>
<feature type="compositionally biased region" description="Basic and acidic residues" evidence="4">
    <location>
        <begin position="136"/>
        <end position="148"/>
    </location>
</feature>
<gene>
    <name evidence="7" type="ORF">QBC46DRAFT_453175</name>
</gene>
<dbReference type="InterPro" id="IPR050131">
    <property type="entry name" value="Peptidase_S8_subtilisin-like"/>
</dbReference>
<evidence type="ECO:0000256" key="5">
    <source>
        <dbReference type="SAM" id="SignalP"/>
    </source>
</evidence>
<feature type="domain" description="Inhibitor I9" evidence="6">
    <location>
        <begin position="44"/>
        <end position="118"/>
    </location>
</feature>
<evidence type="ECO:0000256" key="2">
    <source>
        <dbReference type="ARBA" id="ARBA00022801"/>
    </source>
</evidence>
<dbReference type="AlphaFoldDB" id="A0AAN6MYF0"/>
<keyword evidence="3" id="KW-0720">Serine protease</keyword>
<evidence type="ECO:0000256" key="3">
    <source>
        <dbReference type="ARBA" id="ARBA00022825"/>
    </source>
</evidence>